<reference evidence="3" key="1">
    <citation type="journal article" date="2023" name="Front. Mar. Sci.">
        <title>A new Merluccius polli reference genome to investigate the effects of global change in West African waters.</title>
        <authorList>
            <person name="Mateo J.L."/>
            <person name="Blanco-Fernandez C."/>
            <person name="Garcia-Vazquez E."/>
            <person name="Machado-Schiaffino G."/>
        </authorList>
    </citation>
    <scope>NUCLEOTIDE SEQUENCE</scope>
    <source>
        <strain evidence="3">C29</strain>
        <tissue evidence="3">Fin</tissue>
    </source>
</reference>
<feature type="region of interest" description="Disordered" evidence="1">
    <location>
        <begin position="46"/>
        <end position="87"/>
    </location>
</feature>
<keyword evidence="2" id="KW-1133">Transmembrane helix</keyword>
<dbReference type="EMBL" id="JAOPHQ010000004">
    <property type="protein sequence ID" value="KAK0156521.1"/>
    <property type="molecule type" value="Genomic_DNA"/>
</dbReference>
<proteinExistence type="predicted"/>
<protein>
    <submittedName>
        <fullName evidence="3">Uncharacterized protein</fullName>
    </submittedName>
</protein>
<name>A0AA47NDZ6_MERPO</name>
<accession>A0AA47NDZ6</accession>
<dbReference type="AlphaFoldDB" id="A0AA47NDZ6"/>
<sequence>MSKLTAGERVWVTDTRTSGTVLQNHSTPRSYLVDLPQGVVRCNRSHLIPLHTPTKDRGSPTQQIPETTPEQAPVTPADSDRDRPFNKRQNNPLSSQLWWFGAYLLAYPVAWAVGGWSACTKVLTVAAVLLVSTVHNIGSWGNVLSDHNCR</sequence>
<organism evidence="3 4">
    <name type="scientific">Merluccius polli</name>
    <name type="common">Benguela hake</name>
    <name type="synonym">Merluccius cadenati</name>
    <dbReference type="NCBI Taxonomy" id="89951"/>
    <lineage>
        <taxon>Eukaryota</taxon>
        <taxon>Metazoa</taxon>
        <taxon>Chordata</taxon>
        <taxon>Craniata</taxon>
        <taxon>Vertebrata</taxon>
        <taxon>Euteleostomi</taxon>
        <taxon>Actinopterygii</taxon>
        <taxon>Neopterygii</taxon>
        <taxon>Teleostei</taxon>
        <taxon>Neoteleostei</taxon>
        <taxon>Acanthomorphata</taxon>
        <taxon>Zeiogadaria</taxon>
        <taxon>Gadariae</taxon>
        <taxon>Gadiformes</taxon>
        <taxon>Gadoidei</taxon>
        <taxon>Merlucciidae</taxon>
        <taxon>Merluccius</taxon>
    </lineage>
</organism>
<keyword evidence="2" id="KW-0472">Membrane</keyword>
<keyword evidence="4" id="KW-1185">Reference proteome</keyword>
<dbReference type="Proteomes" id="UP001174136">
    <property type="component" value="Unassembled WGS sequence"/>
</dbReference>
<comment type="caution">
    <text evidence="3">The sequence shown here is derived from an EMBL/GenBank/DDBJ whole genome shotgun (WGS) entry which is preliminary data.</text>
</comment>
<feature type="transmembrane region" description="Helical" evidence="2">
    <location>
        <begin position="122"/>
        <end position="144"/>
    </location>
</feature>
<feature type="transmembrane region" description="Helical" evidence="2">
    <location>
        <begin position="97"/>
        <end position="116"/>
    </location>
</feature>
<gene>
    <name evidence="3" type="ORF">N1851_000190</name>
</gene>
<keyword evidence="2" id="KW-0812">Transmembrane</keyword>
<evidence type="ECO:0000256" key="1">
    <source>
        <dbReference type="SAM" id="MobiDB-lite"/>
    </source>
</evidence>
<evidence type="ECO:0000313" key="3">
    <source>
        <dbReference type="EMBL" id="KAK0156521.1"/>
    </source>
</evidence>
<evidence type="ECO:0000256" key="2">
    <source>
        <dbReference type="SAM" id="Phobius"/>
    </source>
</evidence>
<evidence type="ECO:0000313" key="4">
    <source>
        <dbReference type="Proteomes" id="UP001174136"/>
    </source>
</evidence>
<feature type="compositionally biased region" description="Polar residues" evidence="1">
    <location>
        <begin position="59"/>
        <end position="70"/>
    </location>
</feature>